<dbReference type="OrthoDB" id="4338954at2759"/>
<dbReference type="EMBL" id="KI912109">
    <property type="protein sequence ID" value="ETS86895.1"/>
    <property type="molecule type" value="Genomic_DNA"/>
</dbReference>
<name>W3XLP2_PESFW</name>
<evidence type="ECO:0000256" key="1">
    <source>
        <dbReference type="SAM" id="Phobius"/>
    </source>
</evidence>
<proteinExistence type="predicted"/>
<gene>
    <name evidence="2" type="ORF">PFICI_00723</name>
</gene>
<dbReference type="Proteomes" id="UP000030651">
    <property type="component" value="Unassembled WGS sequence"/>
</dbReference>
<dbReference type="AlphaFoldDB" id="W3XLP2"/>
<accession>W3XLP2</accession>
<keyword evidence="1" id="KW-0812">Transmembrane</keyword>
<dbReference type="RefSeq" id="XP_007827495.1">
    <property type="nucleotide sequence ID" value="XM_007829304.1"/>
</dbReference>
<reference evidence="3" key="1">
    <citation type="journal article" date="2015" name="BMC Genomics">
        <title>Genomic and transcriptomic analysis of the endophytic fungus Pestalotiopsis fici reveals its lifestyle and high potential for synthesis of natural products.</title>
        <authorList>
            <person name="Wang X."/>
            <person name="Zhang X."/>
            <person name="Liu L."/>
            <person name="Xiang M."/>
            <person name="Wang W."/>
            <person name="Sun X."/>
            <person name="Che Y."/>
            <person name="Guo L."/>
            <person name="Liu G."/>
            <person name="Guo L."/>
            <person name="Wang C."/>
            <person name="Yin W.B."/>
            <person name="Stadler M."/>
            <person name="Zhang X."/>
            <person name="Liu X."/>
        </authorList>
    </citation>
    <scope>NUCLEOTIDE SEQUENCE [LARGE SCALE GENOMIC DNA]</scope>
    <source>
        <strain evidence="3">W106-1 / CGMCC3.15140</strain>
    </source>
</reference>
<evidence type="ECO:0000313" key="3">
    <source>
        <dbReference type="Proteomes" id="UP000030651"/>
    </source>
</evidence>
<dbReference type="KEGG" id="pfy:PFICI_00723"/>
<dbReference type="GeneID" id="19265736"/>
<sequence>MSNPTYYARRYRTLFSPNALNFAPSQPRQAIAAVYSPAPTGIHCGLPRGIAARSNPRVLLALLAPVAIATGLVTFLEGQLNKSVATAHLNSAPVTPSAEELRRKQLLDAYGDRESLERLAEVTAIYEATR</sequence>
<dbReference type="HOGENOM" id="CLU_1938883_0_0_1"/>
<organism evidence="2 3">
    <name type="scientific">Pestalotiopsis fici (strain W106-1 / CGMCC3.15140)</name>
    <dbReference type="NCBI Taxonomy" id="1229662"/>
    <lineage>
        <taxon>Eukaryota</taxon>
        <taxon>Fungi</taxon>
        <taxon>Dikarya</taxon>
        <taxon>Ascomycota</taxon>
        <taxon>Pezizomycotina</taxon>
        <taxon>Sordariomycetes</taxon>
        <taxon>Xylariomycetidae</taxon>
        <taxon>Amphisphaeriales</taxon>
        <taxon>Sporocadaceae</taxon>
        <taxon>Pestalotiopsis</taxon>
    </lineage>
</organism>
<keyword evidence="3" id="KW-1185">Reference proteome</keyword>
<protein>
    <submittedName>
        <fullName evidence="2">Uncharacterized protein</fullName>
    </submittedName>
</protein>
<evidence type="ECO:0000313" key="2">
    <source>
        <dbReference type="EMBL" id="ETS86895.1"/>
    </source>
</evidence>
<dbReference type="InParanoid" id="W3XLP2"/>
<feature type="transmembrane region" description="Helical" evidence="1">
    <location>
        <begin position="58"/>
        <end position="76"/>
    </location>
</feature>
<keyword evidence="1" id="KW-1133">Transmembrane helix</keyword>
<keyword evidence="1" id="KW-0472">Membrane</keyword>